<dbReference type="GO" id="GO:0005737">
    <property type="term" value="C:cytoplasm"/>
    <property type="evidence" value="ECO:0007669"/>
    <property type="project" value="Ensembl"/>
</dbReference>
<dbReference type="PROSITE" id="PS50235">
    <property type="entry name" value="USP_3"/>
    <property type="match status" value="1"/>
</dbReference>
<evidence type="ECO:0000256" key="11">
    <source>
        <dbReference type="ARBA" id="ARBA00023242"/>
    </source>
</evidence>
<dbReference type="GO" id="GO:0005813">
    <property type="term" value="C:centrosome"/>
    <property type="evidence" value="ECO:0007669"/>
    <property type="project" value="UniProtKB-SubCell"/>
</dbReference>
<sequence length="431" mass="48545">MTPSRARPAHAIAHSHAVGLYYALCLSLPVGHHAWAVGTPQWTLVGPAHVLTDPGRSSVPFASLPSSEHSLSAHPHSTERTELPDPLPAREDPARPPNPPGVAGLRNLGNTCYMNAVLQCLASVPPLAQYFRSGQYVTALRKDCREVATAFAYLLTDMWLGDADCVSPEEFRAALGRLHPDFTKRTQQDAQEFLIYVLNALHEALRKYHQRSGEKRSTQRCCSRGIASETSIITQLFEGQLNYSIMCLKCENCSYRNEVFTVLSLPIPSEYECTLQDCLQCFFQQDTLTWNNQIHCSFCETKQETAVRASISKPPKTIIFHLKRFDIQGQVKRKLRTDIHYPLTNLDLTPYICPVFRKHPKYNLCAVVNHFGDLDGGHYTASCRNSVTQAWYSFDDTRVSEIPAPLVQTSMAYLLFYSWQPFSKATQKCRS</sequence>
<accession>H0V5D2</accession>
<reference evidence="17" key="3">
    <citation type="submission" date="2025-09" db="UniProtKB">
        <authorList>
            <consortium name="Ensembl"/>
        </authorList>
    </citation>
    <scope>IDENTIFICATION</scope>
    <source>
        <strain evidence="17">2N</strain>
    </source>
</reference>
<keyword evidence="11" id="KW-0539">Nucleus</keyword>
<reference evidence="18" key="1">
    <citation type="journal article" date="2011" name="Nature">
        <title>A high-resolution map of human evolutionary constraint using 29 mammals.</title>
        <authorList>
            <person name="Lindblad-Toh K."/>
            <person name="Garber M."/>
            <person name="Zuk O."/>
            <person name="Lin M.F."/>
            <person name="Parker B.J."/>
            <person name="Washietl S."/>
            <person name="Kheradpour P."/>
            <person name="Ernst J."/>
            <person name="Jordan G."/>
            <person name="Mauceli E."/>
            <person name="Ward L.D."/>
            <person name="Lowe C.B."/>
            <person name="Holloway A.K."/>
            <person name="Clamp M."/>
            <person name="Gnerre S."/>
            <person name="Alfoldi J."/>
            <person name="Beal K."/>
            <person name="Chang J."/>
            <person name="Clawson H."/>
            <person name="Cuff J."/>
            <person name="Di Palma F."/>
            <person name="Fitzgerald S."/>
            <person name="Flicek P."/>
            <person name="Guttman M."/>
            <person name="Hubisz M.J."/>
            <person name="Jaffe D.B."/>
            <person name="Jungreis I."/>
            <person name="Kent W.J."/>
            <person name="Kostka D."/>
            <person name="Lara M."/>
            <person name="Martins A.L."/>
            <person name="Massingham T."/>
            <person name="Moltke I."/>
            <person name="Raney B.J."/>
            <person name="Rasmussen M.D."/>
            <person name="Robinson J."/>
            <person name="Stark A."/>
            <person name="Vilella A.J."/>
            <person name="Wen J."/>
            <person name="Xie X."/>
            <person name="Zody M.C."/>
            <person name="Baldwin J."/>
            <person name="Bloom T."/>
            <person name="Chin C.W."/>
            <person name="Heiman D."/>
            <person name="Nicol R."/>
            <person name="Nusbaum C."/>
            <person name="Young S."/>
            <person name="Wilkinson J."/>
            <person name="Worley K.C."/>
            <person name="Kovar C.L."/>
            <person name="Muzny D.M."/>
            <person name="Gibbs R.A."/>
            <person name="Cree A."/>
            <person name="Dihn H.H."/>
            <person name="Fowler G."/>
            <person name="Jhangiani S."/>
            <person name="Joshi V."/>
            <person name="Lee S."/>
            <person name="Lewis L.R."/>
            <person name="Nazareth L.V."/>
            <person name="Okwuonu G."/>
            <person name="Santibanez J."/>
            <person name="Warren W.C."/>
            <person name="Mardis E.R."/>
            <person name="Weinstock G.M."/>
            <person name="Wilson R.K."/>
            <person name="Delehaunty K."/>
            <person name="Dooling D."/>
            <person name="Fronik C."/>
            <person name="Fulton L."/>
            <person name="Fulton B."/>
            <person name="Graves T."/>
            <person name="Minx P."/>
            <person name="Sodergren E."/>
            <person name="Birney E."/>
            <person name="Margulies E.H."/>
            <person name="Herrero J."/>
            <person name="Green E.D."/>
            <person name="Haussler D."/>
            <person name="Siepel A."/>
            <person name="Goldman N."/>
            <person name="Pollard K.S."/>
            <person name="Pedersen J.S."/>
            <person name="Lander E.S."/>
            <person name="Kellis M."/>
        </authorList>
    </citation>
    <scope>NUCLEOTIDE SEQUENCE [LARGE SCALE GENOMIC DNA]</scope>
    <source>
        <strain evidence="18">2N</strain>
    </source>
</reference>
<dbReference type="GO" id="GO:0006508">
    <property type="term" value="P:proteolysis"/>
    <property type="evidence" value="ECO:0007669"/>
    <property type="project" value="UniProtKB-KW"/>
</dbReference>
<keyword evidence="6 14" id="KW-0645">Protease</keyword>
<keyword evidence="7 14" id="KW-0833">Ubl conjugation pathway</keyword>
<comment type="subcellular location">
    <subcellularLocation>
        <location evidence="3">Cytoplasm</location>
        <location evidence="3">Cytoskeleton</location>
        <location evidence="3">Microtubule organizing center</location>
        <location evidence="3">Centrosome</location>
    </subcellularLocation>
    <subcellularLocation>
        <location evidence="2">Nucleus</location>
    </subcellularLocation>
</comment>
<dbReference type="Pfam" id="PF00443">
    <property type="entry name" value="UCH"/>
    <property type="match status" value="1"/>
</dbReference>
<evidence type="ECO:0000256" key="5">
    <source>
        <dbReference type="ARBA" id="ARBA00022490"/>
    </source>
</evidence>
<comment type="catalytic activity">
    <reaction evidence="1 14">
        <text>Thiol-dependent hydrolysis of ester, thioester, amide, peptide and isopeptide bonds formed by the C-terminal Gly of ubiquitin (a 76-residue protein attached to proteins as an intracellular targeting signal).</text>
        <dbReference type="EC" id="3.4.19.12"/>
    </reaction>
</comment>
<dbReference type="Proteomes" id="UP000005447">
    <property type="component" value="Unassembled WGS sequence"/>
</dbReference>
<dbReference type="EC" id="3.4.19.12" evidence="14"/>
<name>H0V5D2_CAVPO</name>
<dbReference type="Gene3D" id="3.90.70.10">
    <property type="entry name" value="Cysteine proteinases"/>
    <property type="match status" value="1"/>
</dbReference>
<evidence type="ECO:0000256" key="8">
    <source>
        <dbReference type="ARBA" id="ARBA00022801"/>
    </source>
</evidence>
<dbReference type="InterPro" id="IPR050185">
    <property type="entry name" value="Ub_carboxyl-term_hydrolase"/>
</dbReference>
<protein>
    <recommendedName>
        <fullName evidence="14">Ubiquitin carboxyl-terminal hydrolase</fullName>
        <ecNumber evidence="14">3.4.19.12</ecNumber>
    </recommendedName>
</protein>
<feature type="compositionally biased region" description="Basic and acidic residues" evidence="15">
    <location>
        <begin position="76"/>
        <end position="94"/>
    </location>
</feature>
<keyword evidence="18" id="KW-1185">Reference proteome</keyword>
<dbReference type="STRING" id="10141.ENSCPOP00000004861"/>
<gene>
    <name evidence="17" type="primary">USP50</name>
</gene>
<dbReference type="SUPFAM" id="SSF54001">
    <property type="entry name" value="Cysteine proteinases"/>
    <property type="match status" value="1"/>
</dbReference>
<dbReference type="Bgee" id="ENSCPOG00000005401">
    <property type="expression patterns" value="Expressed in testis and 11 other cell types or tissues"/>
</dbReference>
<keyword evidence="9 14" id="KW-0788">Thiol protease</keyword>
<keyword evidence="12" id="KW-0131">Cell cycle</keyword>
<dbReference type="GO" id="GO:0005634">
    <property type="term" value="C:nucleus"/>
    <property type="evidence" value="ECO:0007669"/>
    <property type="project" value="UniProtKB-SubCell"/>
</dbReference>
<feature type="region of interest" description="Disordered" evidence="15">
    <location>
        <begin position="62"/>
        <end position="102"/>
    </location>
</feature>
<dbReference type="CDD" id="cd02674">
    <property type="entry name" value="Peptidase_C19R"/>
    <property type="match status" value="1"/>
</dbReference>
<evidence type="ECO:0000256" key="1">
    <source>
        <dbReference type="ARBA" id="ARBA00000707"/>
    </source>
</evidence>
<dbReference type="GO" id="GO:1900227">
    <property type="term" value="P:positive regulation of NLRP3 inflammasome complex assembly"/>
    <property type="evidence" value="ECO:0007669"/>
    <property type="project" value="Ensembl"/>
</dbReference>
<reference evidence="17" key="2">
    <citation type="submission" date="2025-08" db="UniProtKB">
        <authorList>
            <consortium name="Ensembl"/>
        </authorList>
    </citation>
    <scope>IDENTIFICATION</scope>
    <source>
        <strain evidence="17">2N</strain>
    </source>
</reference>
<dbReference type="InterPro" id="IPR018200">
    <property type="entry name" value="USP_CS"/>
</dbReference>
<dbReference type="GO" id="GO:0004843">
    <property type="term" value="F:cysteine-type deubiquitinase activity"/>
    <property type="evidence" value="ECO:0007669"/>
    <property type="project" value="UniProtKB-UniRule"/>
</dbReference>
<dbReference type="VEuPathDB" id="HostDB:ENSCPOG00000005401"/>
<dbReference type="GO" id="GO:1902749">
    <property type="term" value="P:regulation of cell cycle G2/M phase transition"/>
    <property type="evidence" value="ECO:0007669"/>
    <property type="project" value="Ensembl"/>
</dbReference>
<evidence type="ECO:0000256" key="12">
    <source>
        <dbReference type="ARBA" id="ARBA00023306"/>
    </source>
</evidence>
<evidence type="ECO:0000256" key="6">
    <source>
        <dbReference type="ARBA" id="ARBA00022670"/>
    </source>
</evidence>
<dbReference type="GO" id="GO:0016579">
    <property type="term" value="P:protein deubiquitination"/>
    <property type="evidence" value="ECO:0007669"/>
    <property type="project" value="Ensembl"/>
</dbReference>
<evidence type="ECO:0000313" key="17">
    <source>
        <dbReference type="Ensembl" id="ENSCPOP00000004861.3"/>
    </source>
</evidence>
<dbReference type="InterPro" id="IPR001394">
    <property type="entry name" value="Peptidase_C19_UCH"/>
</dbReference>
<dbReference type="InParanoid" id="H0V5D2"/>
<comment type="similarity">
    <text evidence="4 14">Belongs to the peptidase C19 family.</text>
</comment>
<proteinExistence type="inferred from homology"/>
<dbReference type="EMBL" id="AAKN02027790">
    <property type="status" value="NOT_ANNOTATED_CDS"/>
    <property type="molecule type" value="Genomic_DNA"/>
</dbReference>
<dbReference type="OMA" id="EKMWLGS"/>
<evidence type="ECO:0000256" key="9">
    <source>
        <dbReference type="ARBA" id="ARBA00022807"/>
    </source>
</evidence>
<evidence type="ECO:0000256" key="13">
    <source>
        <dbReference type="ARBA" id="ARBA00059253"/>
    </source>
</evidence>
<keyword evidence="5" id="KW-0963">Cytoplasm</keyword>
<feature type="domain" description="USP" evidence="16">
    <location>
        <begin position="103"/>
        <end position="420"/>
    </location>
</feature>
<dbReference type="InterPro" id="IPR028889">
    <property type="entry name" value="USP"/>
</dbReference>
<evidence type="ECO:0000256" key="2">
    <source>
        <dbReference type="ARBA" id="ARBA00004123"/>
    </source>
</evidence>
<dbReference type="PROSITE" id="PS00973">
    <property type="entry name" value="USP_2"/>
    <property type="match status" value="1"/>
</dbReference>
<dbReference type="OrthoDB" id="292964at2759"/>
<dbReference type="PROSITE" id="PS00972">
    <property type="entry name" value="USP_1"/>
    <property type="match status" value="1"/>
</dbReference>
<dbReference type="HOGENOM" id="CLU_008279_1_3_1"/>
<dbReference type="GeneTree" id="ENSGT00940000160441"/>
<evidence type="ECO:0000256" key="4">
    <source>
        <dbReference type="ARBA" id="ARBA00009085"/>
    </source>
</evidence>
<dbReference type="AlphaFoldDB" id="H0V5D2"/>
<dbReference type="PANTHER" id="PTHR21646">
    <property type="entry name" value="UBIQUITIN CARBOXYL-TERMINAL HYDROLASE"/>
    <property type="match status" value="1"/>
</dbReference>
<dbReference type="eggNOG" id="KOG1868">
    <property type="taxonomic scope" value="Eukaryota"/>
</dbReference>
<evidence type="ECO:0000256" key="14">
    <source>
        <dbReference type="RuleBase" id="RU366025"/>
    </source>
</evidence>
<comment type="function">
    <text evidence="13">Deubiquitinating enzyme that removes conjugated ubiquitin from specific proteins to regulate different cellular processes. Regulates the inflammasome signaling pathway by deubiquitinating 'Lys-63'-linked polyubiquitination of the PYCARD/ASC adapter protein. Regulates the ubiquitination and stability of the ACE2 protein. Acts as a negative regulator of the G2/M checkpoint pathway, by preventing serine/threonine kinase WEE1 degradation, thereby repressing entry into mitosis following activation of the G2/M DNA damage checkpoint.</text>
</comment>
<dbReference type="FunFam" id="3.90.70.10:FF:000084">
    <property type="entry name" value="inactive ubiquitin carboxyl-terminal hydrolase 50"/>
    <property type="match status" value="1"/>
</dbReference>
<dbReference type="FunCoup" id="H0V5D2">
    <property type="interactions" value="2"/>
</dbReference>
<evidence type="ECO:0000259" key="16">
    <source>
        <dbReference type="PROSITE" id="PS50235"/>
    </source>
</evidence>
<evidence type="ECO:0000256" key="15">
    <source>
        <dbReference type="SAM" id="MobiDB-lite"/>
    </source>
</evidence>
<dbReference type="Ensembl" id="ENSCPOT00000005459.3">
    <property type="protein sequence ID" value="ENSCPOP00000004861.3"/>
    <property type="gene ID" value="ENSCPOG00000005401.4"/>
</dbReference>
<evidence type="ECO:0000256" key="10">
    <source>
        <dbReference type="ARBA" id="ARBA00023212"/>
    </source>
</evidence>
<dbReference type="KEGG" id="cpoc:100716271"/>
<dbReference type="GO" id="GO:0032741">
    <property type="term" value="P:positive regulation of interleukin-18 production"/>
    <property type="evidence" value="ECO:0007669"/>
    <property type="project" value="Ensembl"/>
</dbReference>
<keyword evidence="10" id="KW-0206">Cytoskeleton</keyword>
<dbReference type="GO" id="GO:0032731">
    <property type="term" value="P:positive regulation of interleukin-1 beta production"/>
    <property type="evidence" value="ECO:0007669"/>
    <property type="project" value="Ensembl"/>
</dbReference>
<dbReference type="InterPro" id="IPR038765">
    <property type="entry name" value="Papain-like_cys_pep_sf"/>
</dbReference>
<dbReference type="PANTHER" id="PTHR21646:SF11">
    <property type="entry name" value="INACTIVE UBIQUITIN CARBOXYL-TERMINAL HYDROLASE 50"/>
    <property type="match status" value="1"/>
</dbReference>
<evidence type="ECO:0000256" key="3">
    <source>
        <dbReference type="ARBA" id="ARBA00004300"/>
    </source>
</evidence>
<organism evidence="17 18">
    <name type="scientific">Cavia porcellus</name>
    <name type="common">Guinea pig</name>
    <dbReference type="NCBI Taxonomy" id="10141"/>
    <lineage>
        <taxon>Eukaryota</taxon>
        <taxon>Metazoa</taxon>
        <taxon>Chordata</taxon>
        <taxon>Craniata</taxon>
        <taxon>Vertebrata</taxon>
        <taxon>Euteleostomi</taxon>
        <taxon>Mammalia</taxon>
        <taxon>Eutheria</taxon>
        <taxon>Euarchontoglires</taxon>
        <taxon>Glires</taxon>
        <taxon>Rodentia</taxon>
        <taxon>Hystricomorpha</taxon>
        <taxon>Caviidae</taxon>
        <taxon>Cavia</taxon>
    </lineage>
</organism>
<evidence type="ECO:0000313" key="18">
    <source>
        <dbReference type="Proteomes" id="UP000005447"/>
    </source>
</evidence>
<keyword evidence="8 14" id="KW-0378">Hydrolase</keyword>
<evidence type="ECO:0000256" key="7">
    <source>
        <dbReference type="ARBA" id="ARBA00022786"/>
    </source>
</evidence>
<dbReference type="GO" id="GO:0035063">
    <property type="term" value="P:nuclear speck organization"/>
    <property type="evidence" value="ECO:0007669"/>
    <property type="project" value="Ensembl"/>
</dbReference>